<dbReference type="Gene3D" id="3.40.50.10320">
    <property type="entry name" value="LmbE-like"/>
    <property type="match status" value="1"/>
</dbReference>
<dbReference type="SUPFAM" id="SSF102588">
    <property type="entry name" value="LmbE-like"/>
    <property type="match status" value="1"/>
</dbReference>
<dbReference type="InterPro" id="IPR003737">
    <property type="entry name" value="GlcNAc_PI_deacetylase-related"/>
</dbReference>
<evidence type="ECO:0000313" key="1">
    <source>
        <dbReference type="EMBL" id="QDU61159.1"/>
    </source>
</evidence>
<dbReference type="EMBL" id="CP036279">
    <property type="protein sequence ID" value="QDU61159.1"/>
    <property type="molecule type" value="Genomic_DNA"/>
</dbReference>
<dbReference type="OrthoDB" id="9790023at2"/>
<keyword evidence="1" id="KW-0378">Hydrolase</keyword>
<dbReference type="Pfam" id="PF02585">
    <property type="entry name" value="PIG-L"/>
    <property type="match status" value="1"/>
</dbReference>
<accession>A0A518B2E4</accession>
<dbReference type="GO" id="GO:0016811">
    <property type="term" value="F:hydrolase activity, acting on carbon-nitrogen (but not peptide) bonds, in linear amides"/>
    <property type="evidence" value="ECO:0007669"/>
    <property type="project" value="TreeGrafter"/>
</dbReference>
<keyword evidence="2" id="KW-1185">Reference proteome</keyword>
<organism evidence="1 2">
    <name type="scientific">Kolteria novifilia</name>
    <dbReference type="NCBI Taxonomy" id="2527975"/>
    <lineage>
        <taxon>Bacteria</taxon>
        <taxon>Pseudomonadati</taxon>
        <taxon>Planctomycetota</taxon>
        <taxon>Planctomycetia</taxon>
        <taxon>Kolteriales</taxon>
        <taxon>Kolteriaceae</taxon>
        <taxon>Kolteria</taxon>
    </lineage>
</organism>
<dbReference type="PANTHER" id="PTHR12993">
    <property type="entry name" value="N-ACETYLGLUCOSAMINYL-PHOSPHATIDYLINOSITOL DE-N-ACETYLASE-RELATED"/>
    <property type="match status" value="1"/>
</dbReference>
<dbReference type="EC" id="3.5.1.115" evidence="1"/>
<name>A0A518B2E4_9BACT</name>
<protein>
    <submittedName>
        <fullName evidence="1">Mycothiol S-conjugate amidase</fullName>
        <ecNumber evidence="1">3.5.1.115</ecNumber>
    </submittedName>
</protein>
<reference evidence="1 2" key="1">
    <citation type="submission" date="2019-02" db="EMBL/GenBank/DDBJ databases">
        <title>Deep-cultivation of Planctomycetes and their phenomic and genomic characterization uncovers novel biology.</title>
        <authorList>
            <person name="Wiegand S."/>
            <person name="Jogler M."/>
            <person name="Boedeker C."/>
            <person name="Pinto D."/>
            <person name="Vollmers J."/>
            <person name="Rivas-Marin E."/>
            <person name="Kohn T."/>
            <person name="Peeters S.H."/>
            <person name="Heuer A."/>
            <person name="Rast P."/>
            <person name="Oberbeckmann S."/>
            <person name="Bunk B."/>
            <person name="Jeske O."/>
            <person name="Meyerdierks A."/>
            <person name="Storesund J.E."/>
            <person name="Kallscheuer N."/>
            <person name="Luecker S."/>
            <person name="Lage O.M."/>
            <person name="Pohl T."/>
            <person name="Merkel B.J."/>
            <person name="Hornburger P."/>
            <person name="Mueller R.-W."/>
            <person name="Bruemmer F."/>
            <person name="Labrenz M."/>
            <person name="Spormann A.M."/>
            <person name="Op den Camp H."/>
            <person name="Overmann J."/>
            <person name="Amann R."/>
            <person name="Jetten M.S.M."/>
            <person name="Mascher T."/>
            <person name="Medema M.H."/>
            <person name="Devos D.P."/>
            <person name="Kaster A.-K."/>
            <person name="Ovreas L."/>
            <person name="Rohde M."/>
            <person name="Galperin M.Y."/>
            <person name="Jogler C."/>
        </authorList>
    </citation>
    <scope>NUCLEOTIDE SEQUENCE [LARGE SCALE GENOMIC DNA]</scope>
    <source>
        <strain evidence="1 2">Pan216</strain>
    </source>
</reference>
<dbReference type="KEGG" id="knv:Pan216_20130"/>
<gene>
    <name evidence="1" type="primary">mca</name>
    <name evidence="1" type="ORF">Pan216_20130</name>
</gene>
<dbReference type="Proteomes" id="UP000317093">
    <property type="component" value="Chromosome"/>
</dbReference>
<dbReference type="RefSeq" id="WP_145257789.1">
    <property type="nucleotide sequence ID" value="NZ_CP036279.1"/>
</dbReference>
<proteinExistence type="predicted"/>
<sequence length="274" mass="30979">MSEPRVLVVGAHPDDCDIKAGGTAALWKRHGIAVTFVSMTDGSAGHHEMSGPELAERRRKEATAAGLVAGVEYRVLDNPDGGLLPTLERRLEVVRLIRETEPDLVLTHRPNDYHPDHRYTSQLIQDAAYMVTVPPVAPDVPFLRKNPVFGYLSDQFSKPCPFTPEVIVPIDDVFEIVVDMLNCHVSQVHEWLPFNQGILDQVPSDLSERRAFVRKWFSDIFALPAKRYAKELKQIYGGKKAKSIQWIEAFEISEYGSPMTEELLQRLFPFIDED</sequence>
<dbReference type="InterPro" id="IPR024078">
    <property type="entry name" value="LmbE-like_dom_sf"/>
</dbReference>
<dbReference type="PANTHER" id="PTHR12993:SF11">
    <property type="entry name" value="N-ACETYLGLUCOSAMINYL-PHOSPHATIDYLINOSITOL DE-N-ACETYLASE"/>
    <property type="match status" value="1"/>
</dbReference>
<dbReference type="AlphaFoldDB" id="A0A518B2E4"/>
<evidence type="ECO:0000313" key="2">
    <source>
        <dbReference type="Proteomes" id="UP000317093"/>
    </source>
</evidence>